<proteinExistence type="inferred from homology"/>
<sequence>MTTALARLRTVASKRKLACVTAWDFPSGLLAETAGIDLVLVGDSLGITALGYEDTKRVTLDEMVHHTRAVARAFKTGFLLADLPFGSYEKSTKHAIESAVRLVKEGGAHGVKLEGGSDVSPIIQAISKAGIPVIAHIGLTLQRDLDASKQGHDSSDTSTELLSDARSVQNAGAVAVVLEAVASQTAAEITNTLEIPTIGIGWHKRYAEVGDMSVQALRTFSREVQDGKFPTE</sequence>
<dbReference type="GO" id="GO:0003864">
    <property type="term" value="F:3-methyl-2-oxobutanoate hydroxymethyltransferase activity"/>
    <property type="evidence" value="ECO:0007669"/>
    <property type="project" value="UniProtKB-EC"/>
</dbReference>
<dbReference type="EC" id="2.1.2.11" evidence="3"/>
<keyword evidence="7" id="KW-1185">Reference proteome</keyword>
<comment type="caution">
    <text evidence="6">The sequence shown here is derived from an EMBL/GenBank/DDBJ whole genome shotgun (WGS) entry which is preliminary data.</text>
</comment>
<dbReference type="GO" id="GO:0005739">
    <property type="term" value="C:mitochondrion"/>
    <property type="evidence" value="ECO:0007669"/>
    <property type="project" value="TreeGrafter"/>
</dbReference>
<dbReference type="PIRSF" id="PIRSF000388">
    <property type="entry name" value="Pantoate_hydroxy_MeTrfase"/>
    <property type="match status" value="1"/>
</dbReference>
<dbReference type="UniPathway" id="UPA00028">
    <property type="reaction ID" value="UER00003"/>
</dbReference>
<evidence type="ECO:0000256" key="4">
    <source>
        <dbReference type="ARBA" id="ARBA00022679"/>
    </source>
</evidence>
<evidence type="ECO:0000313" key="6">
    <source>
        <dbReference type="EMBL" id="RSM12142.1"/>
    </source>
</evidence>
<evidence type="ECO:0000256" key="3">
    <source>
        <dbReference type="ARBA" id="ARBA00012618"/>
    </source>
</evidence>
<dbReference type="STRING" id="1325735.A0A428UD01"/>
<dbReference type="PANTHER" id="PTHR20881:SF0">
    <property type="entry name" value="3-METHYL-2-OXOBUTANOATE HYDROXYMETHYLTRANSFERASE"/>
    <property type="match status" value="1"/>
</dbReference>
<dbReference type="PANTHER" id="PTHR20881">
    <property type="entry name" value="3-METHYL-2-OXOBUTANOATE HYDROXYMETHYLTRANSFERASE"/>
    <property type="match status" value="1"/>
</dbReference>
<dbReference type="Proteomes" id="UP000287144">
    <property type="component" value="Unassembled WGS sequence"/>
</dbReference>
<name>A0A428UD01_9HYPO</name>
<dbReference type="GO" id="GO:0015940">
    <property type="term" value="P:pantothenate biosynthetic process"/>
    <property type="evidence" value="ECO:0007669"/>
    <property type="project" value="UniProtKB-UniPathway"/>
</dbReference>
<comment type="catalytic activity">
    <reaction evidence="5">
        <text>(6R)-5,10-methylene-5,6,7,8-tetrahydrofolate + 3-methyl-2-oxobutanoate + H2O = 2-dehydropantoate + (6S)-5,6,7,8-tetrahydrofolate</text>
        <dbReference type="Rhea" id="RHEA:11824"/>
        <dbReference type="ChEBI" id="CHEBI:11561"/>
        <dbReference type="ChEBI" id="CHEBI:11851"/>
        <dbReference type="ChEBI" id="CHEBI:15377"/>
        <dbReference type="ChEBI" id="CHEBI:15636"/>
        <dbReference type="ChEBI" id="CHEBI:57453"/>
        <dbReference type="EC" id="2.1.2.11"/>
    </reaction>
</comment>
<reference evidence="6 7" key="1">
    <citation type="submission" date="2017-06" db="EMBL/GenBank/DDBJ databases">
        <title>Comparative genomic analysis of Ambrosia Fusariam Clade fungi.</title>
        <authorList>
            <person name="Stajich J.E."/>
            <person name="Carrillo J."/>
            <person name="Kijimoto T."/>
            <person name="Eskalen A."/>
            <person name="O'Donnell K."/>
            <person name="Kasson M."/>
        </authorList>
    </citation>
    <scope>NUCLEOTIDE SEQUENCE [LARGE SCALE GENOMIC DNA]</scope>
    <source>
        <strain evidence="6 7">NRRL62579</strain>
    </source>
</reference>
<evidence type="ECO:0000256" key="1">
    <source>
        <dbReference type="ARBA" id="ARBA00005033"/>
    </source>
</evidence>
<dbReference type="InterPro" id="IPR003700">
    <property type="entry name" value="Pantoate_hydroxy_MeTrfase"/>
</dbReference>
<dbReference type="Gene3D" id="3.20.20.60">
    <property type="entry name" value="Phosphoenolpyruvate-binding domains"/>
    <property type="match status" value="1"/>
</dbReference>
<evidence type="ECO:0000313" key="7">
    <source>
        <dbReference type="Proteomes" id="UP000287144"/>
    </source>
</evidence>
<keyword evidence="4" id="KW-0808">Transferase</keyword>
<evidence type="ECO:0000256" key="2">
    <source>
        <dbReference type="ARBA" id="ARBA00008676"/>
    </source>
</evidence>
<gene>
    <name evidence="6" type="ORF">CEP52_002676</name>
</gene>
<evidence type="ECO:0000256" key="5">
    <source>
        <dbReference type="ARBA" id="ARBA00049172"/>
    </source>
</evidence>
<dbReference type="SUPFAM" id="SSF51621">
    <property type="entry name" value="Phosphoenolpyruvate/pyruvate domain"/>
    <property type="match status" value="1"/>
</dbReference>
<comment type="pathway">
    <text evidence="1">Cofactor biosynthesis; (R)-pantothenate biosynthesis; (R)-pantoate from 3-methyl-2-oxobutanoate: step 1/2.</text>
</comment>
<dbReference type="InterPro" id="IPR040442">
    <property type="entry name" value="Pyrv_kinase-like_dom_sf"/>
</dbReference>
<dbReference type="Pfam" id="PF02548">
    <property type="entry name" value="Pantoate_transf"/>
    <property type="match status" value="1"/>
</dbReference>
<dbReference type="InterPro" id="IPR015813">
    <property type="entry name" value="Pyrv/PenolPyrv_kinase-like_dom"/>
</dbReference>
<organism evidence="6 7">
    <name type="scientific">Fusarium oligoseptatum</name>
    <dbReference type="NCBI Taxonomy" id="2604345"/>
    <lineage>
        <taxon>Eukaryota</taxon>
        <taxon>Fungi</taxon>
        <taxon>Dikarya</taxon>
        <taxon>Ascomycota</taxon>
        <taxon>Pezizomycotina</taxon>
        <taxon>Sordariomycetes</taxon>
        <taxon>Hypocreomycetidae</taxon>
        <taxon>Hypocreales</taxon>
        <taxon>Nectriaceae</taxon>
        <taxon>Fusarium</taxon>
        <taxon>Fusarium solani species complex</taxon>
    </lineage>
</organism>
<dbReference type="GO" id="GO:0000287">
    <property type="term" value="F:magnesium ion binding"/>
    <property type="evidence" value="ECO:0007669"/>
    <property type="project" value="TreeGrafter"/>
</dbReference>
<accession>A0A428UD01</accession>
<comment type="similarity">
    <text evidence="2">Belongs to the PanB family.</text>
</comment>
<dbReference type="AlphaFoldDB" id="A0A428UD01"/>
<dbReference type="EMBL" id="NKCK01000015">
    <property type="protein sequence ID" value="RSM12142.1"/>
    <property type="molecule type" value="Genomic_DNA"/>
</dbReference>
<protein>
    <recommendedName>
        <fullName evidence="3">3-methyl-2-oxobutanoate hydroxymethyltransferase</fullName>
        <ecNumber evidence="3">2.1.2.11</ecNumber>
    </recommendedName>
</protein>